<name>A0A131ZUL3_SARSC</name>
<dbReference type="GO" id="GO:0005789">
    <property type="term" value="C:endoplasmic reticulum membrane"/>
    <property type="evidence" value="ECO:0007669"/>
    <property type="project" value="TreeGrafter"/>
</dbReference>
<dbReference type="PANTHER" id="PTHR46717:SF1">
    <property type="entry name" value="E3 UBIQUITIN-PROTEIN LIGASE RNF180"/>
    <property type="match status" value="1"/>
</dbReference>
<dbReference type="InterPro" id="IPR033263">
    <property type="entry name" value="RNF180"/>
</dbReference>
<evidence type="ECO:0000313" key="1">
    <source>
        <dbReference type="EMBL" id="KPM02466.1"/>
    </source>
</evidence>
<dbReference type="GO" id="GO:0061630">
    <property type="term" value="F:ubiquitin protein ligase activity"/>
    <property type="evidence" value="ECO:0007669"/>
    <property type="project" value="InterPro"/>
</dbReference>
<protein>
    <submittedName>
        <fullName evidence="1">Uncharacterized protein</fullName>
    </submittedName>
</protein>
<reference evidence="1 2" key="1">
    <citation type="journal article" date="2015" name="Parasit. Vectors">
        <title>Draft genome of the scabies mite.</title>
        <authorList>
            <person name="Rider S.D.Jr."/>
            <person name="Morgan M.S."/>
            <person name="Arlian L.G."/>
        </authorList>
    </citation>
    <scope>NUCLEOTIDE SEQUENCE [LARGE SCALE GENOMIC DNA]</scope>
    <source>
        <strain evidence="1">Arlian Lab</strain>
    </source>
</reference>
<dbReference type="GO" id="GO:0032436">
    <property type="term" value="P:positive regulation of proteasomal ubiquitin-dependent protein catabolic process"/>
    <property type="evidence" value="ECO:0007669"/>
    <property type="project" value="TreeGrafter"/>
</dbReference>
<dbReference type="GO" id="GO:0000209">
    <property type="term" value="P:protein polyubiquitination"/>
    <property type="evidence" value="ECO:0007669"/>
    <property type="project" value="InterPro"/>
</dbReference>
<gene>
    <name evidence="1" type="ORF">QR98_0008800</name>
</gene>
<evidence type="ECO:0000313" key="2">
    <source>
        <dbReference type="Proteomes" id="UP000616769"/>
    </source>
</evidence>
<dbReference type="GO" id="GO:0042428">
    <property type="term" value="P:serotonin metabolic process"/>
    <property type="evidence" value="ECO:0007669"/>
    <property type="project" value="TreeGrafter"/>
</dbReference>
<dbReference type="GO" id="GO:0042415">
    <property type="term" value="P:norepinephrine metabolic process"/>
    <property type="evidence" value="ECO:0007669"/>
    <property type="project" value="TreeGrafter"/>
</dbReference>
<proteinExistence type="predicted"/>
<dbReference type="GO" id="GO:0031624">
    <property type="term" value="F:ubiquitin conjugating enzyme binding"/>
    <property type="evidence" value="ECO:0007669"/>
    <property type="project" value="TreeGrafter"/>
</dbReference>
<dbReference type="VEuPathDB" id="VectorBase:SSCA002031"/>
<accession>A0A131ZUL3</accession>
<sequence>MNSMGFQCKKCRKTLFTANEIVDCHDQPLYKVNTSTNSQCYYDDILFIGENKINEWISKQINSENWIKGRLVCPTDKCLARLGSFNFVSGETCRCGQHQLPSIRISRSRVDAPIKPILRIPDTIEMKFI</sequence>
<organism evidence="1 2">
    <name type="scientific">Sarcoptes scabiei</name>
    <name type="common">Itch mite</name>
    <name type="synonym">Acarus scabiei</name>
    <dbReference type="NCBI Taxonomy" id="52283"/>
    <lineage>
        <taxon>Eukaryota</taxon>
        <taxon>Metazoa</taxon>
        <taxon>Ecdysozoa</taxon>
        <taxon>Arthropoda</taxon>
        <taxon>Chelicerata</taxon>
        <taxon>Arachnida</taxon>
        <taxon>Acari</taxon>
        <taxon>Acariformes</taxon>
        <taxon>Sarcoptiformes</taxon>
        <taxon>Astigmata</taxon>
        <taxon>Psoroptidia</taxon>
        <taxon>Sarcoptoidea</taxon>
        <taxon>Sarcoptidae</taxon>
        <taxon>Sarcoptinae</taxon>
        <taxon>Sarcoptes</taxon>
    </lineage>
</organism>
<comment type="caution">
    <text evidence="1">The sequence shown here is derived from an EMBL/GenBank/DDBJ whole genome shotgun (WGS) entry which is preliminary data.</text>
</comment>
<dbReference type="AlphaFoldDB" id="A0A131ZUL3"/>
<dbReference type="EMBL" id="JXLN01001982">
    <property type="protein sequence ID" value="KPM02466.1"/>
    <property type="molecule type" value="Genomic_DNA"/>
</dbReference>
<dbReference type="PANTHER" id="PTHR46717">
    <property type="entry name" value="E3 UBIQUITIN-PROTEIN LIGASE RNF180"/>
    <property type="match status" value="1"/>
</dbReference>
<dbReference type="Proteomes" id="UP000616769">
    <property type="component" value="Unassembled WGS sequence"/>
</dbReference>